<dbReference type="OrthoDB" id="6132182at2759"/>
<keyword evidence="8" id="KW-0470">Melanin biosynthesis</keyword>
<feature type="domain" description="Tyrosinase copper-binding" evidence="12">
    <location>
        <begin position="90"/>
        <end position="107"/>
    </location>
</feature>
<evidence type="ECO:0000256" key="1">
    <source>
        <dbReference type="ARBA" id="ARBA00001973"/>
    </source>
</evidence>
<organism evidence="14 15">
    <name type="scientific">Tetrapyrgos nigripes</name>
    <dbReference type="NCBI Taxonomy" id="182062"/>
    <lineage>
        <taxon>Eukaryota</taxon>
        <taxon>Fungi</taxon>
        <taxon>Dikarya</taxon>
        <taxon>Basidiomycota</taxon>
        <taxon>Agaricomycotina</taxon>
        <taxon>Agaricomycetes</taxon>
        <taxon>Agaricomycetidae</taxon>
        <taxon>Agaricales</taxon>
        <taxon>Marasmiineae</taxon>
        <taxon>Marasmiaceae</taxon>
        <taxon>Tetrapyrgos</taxon>
    </lineage>
</organism>
<comment type="catalytic activity">
    <reaction evidence="9">
        <text>2 L-dopa + O2 = 2 L-dopaquinone + 2 H2O</text>
        <dbReference type="Rhea" id="RHEA:34287"/>
        <dbReference type="ChEBI" id="CHEBI:15377"/>
        <dbReference type="ChEBI" id="CHEBI:15379"/>
        <dbReference type="ChEBI" id="CHEBI:57504"/>
        <dbReference type="ChEBI" id="CHEBI:57924"/>
        <dbReference type="EC" id="1.14.18.1"/>
    </reaction>
</comment>
<comment type="catalytic activity">
    <reaction evidence="10">
        <text>L-tyrosine + O2 = L-dopaquinone + H2O</text>
        <dbReference type="Rhea" id="RHEA:18117"/>
        <dbReference type="ChEBI" id="CHEBI:15377"/>
        <dbReference type="ChEBI" id="CHEBI:15379"/>
        <dbReference type="ChEBI" id="CHEBI:57924"/>
        <dbReference type="ChEBI" id="CHEBI:58315"/>
        <dbReference type="EC" id="1.14.18.1"/>
    </reaction>
</comment>
<evidence type="ECO:0000259" key="12">
    <source>
        <dbReference type="PROSITE" id="PS00497"/>
    </source>
</evidence>
<dbReference type="Pfam" id="PF00264">
    <property type="entry name" value="Tyrosinase"/>
    <property type="match status" value="1"/>
</dbReference>
<dbReference type="GO" id="GO:0004503">
    <property type="term" value="F:tyrosinase activity"/>
    <property type="evidence" value="ECO:0007669"/>
    <property type="project" value="UniProtKB-EC"/>
</dbReference>
<dbReference type="GO" id="GO:0042438">
    <property type="term" value="P:melanin biosynthetic process"/>
    <property type="evidence" value="ECO:0007669"/>
    <property type="project" value="UniProtKB-KW"/>
</dbReference>
<dbReference type="EC" id="1.14.18.1" evidence="3"/>
<dbReference type="Proteomes" id="UP000559256">
    <property type="component" value="Unassembled WGS sequence"/>
</dbReference>
<accession>A0A8H5GWW4</accession>
<comment type="similarity">
    <text evidence="2">Belongs to the tyrosinase family.</text>
</comment>
<dbReference type="PANTHER" id="PTHR11474">
    <property type="entry name" value="TYROSINASE FAMILY MEMBER"/>
    <property type="match status" value="1"/>
</dbReference>
<dbReference type="PROSITE" id="PS00498">
    <property type="entry name" value="TYROSINASE_2"/>
    <property type="match status" value="1"/>
</dbReference>
<evidence type="ECO:0000256" key="10">
    <source>
        <dbReference type="ARBA" id="ARBA00048881"/>
    </source>
</evidence>
<evidence type="ECO:0000256" key="7">
    <source>
        <dbReference type="ARBA" id="ARBA00023033"/>
    </source>
</evidence>
<evidence type="ECO:0000313" key="15">
    <source>
        <dbReference type="Proteomes" id="UP000559256"/>
    </source>
</evidence>
<keyword evidence="4" id="KW-0479">Metal-binding</keyword>
<protein>
    <recommendedName>
        <fullName evidence="3">tyrosinase</fullName>
        <ecNumber evidence="3">1.14.18.1</ecNumber>
    </recommendedName>
</protein>
<dbReference type="InterPro" id="IPR008922">
    <property type="entry name" value="Di-copper_centre_dom_sf"/>
</dbReference>
<dbReference type="PROSITE" id="PS00497">
    <property type="entry name" value="TYROSINASE_1"/>
    <property type="match status" value="1"/>
</dbReference>
<evidence type="ECO:0000259" key="13">
    <source>
        <dbReference type="PROSITE" id="PS00498"/>
    </source>
</evidence>
<sequence>MSRFLVTGASGGQTQGAQAPNRLEINDFVKNEAHFSLYIQVLQSIYSNKSQSDIDSFFQIGGIHGLPYVSWDGSGAQPIDRNGWEGYCTHGDVLFPTFHRPYMMLLEQVIQAEAVKIAATYTSADAQRFKDAAQNLRQPFWDWARNSVPPAEVISLDQVTIAAAPDGKRVPVTNPLRRYTFHPIDKSFPRPYSVWKTTVRYPTSSTNPSPTEDINTMKRTLQRAQSQITSTTYNMLTRVNTWPAFSNHTVGDGGSSSNSLEAIHDGIHVNVGGNGHMSDPSVAAFDPIFFMHHANVDRMLSLWSALHPGVWVTPNTSQDGTWTIRAGSAIDQNTNLTPFWHTQNNYWSSANVTSTAPLGYTYPDFNDINISSPSAVQIAIAGIVNQLYGGGTTIPRTLTTLATTAALKASAAEEKPQNEGTPGEQAPMAVVRSFIATPPSQTGNGGAHPEVAHAPRPTEHTRDLWEWTARIHVKKYEIGASFSVPIFLGSVPENSAEWLTCDHFVGAHHAFVNSSAESCANCRTRQDLTLEGFVNLNDGILTHANLPSLDPSVVEPYLTEQLHWRVVKVTGEAVDLAQLPSLQVTVIATRLDLPPGSLFPIPTETRHCHDVTRGRHATGYQE</sequence>
<dbReference type="GO" id="GO:0046872">
    <property type="term" value="F:metal ion binding"/>
    <property type="evidence" value="ECO:0007669"/>
    <property type="project" value="UniProtKB-KW"/>
</dbReference>
<dbReference type="Gene3D" id="2.60.310.20">
    <property type="match status" value="1"/>
</dbReference>
<comment type="caution">
    <text evidence="14">The sequence shown here is derived from an EMBL/GenBank/DDBJ whole genome shotgun (WGS) entry which is preliminary data.</text>
</comment>
<dbReference type="InterPro" id="IPR050316">
    <property type="entry name" value="Tyrosinase/Hemocyanin"/>
</dbReference>
<gene>
    <name evidence="14" type="ORF">D9758_005295</name>
</gene>
<dbReference type="InterPro" id="IPR002227">
    <property type="entry name" value="Tyrosinase_Cu-bd"/>
</dbReference>
<proteinExistence type="inferred from homology"/>
<evidence type="ECO:0000256" key="4">
    <source>
        <dbReference type="ARBA" id="ARBA00022723"/>
    </source>
</evidence>
<dbReference type="PANTHER" id="PTHR11474:SF76">
    <property type="entry name" value="SHKT DOMAIN-CONTAINING PROTEIN"/>
    <property type="match status" value="1"/>
</dbReference>
<evidence type="ECO:0000256" key="6">
    <source>
        <dbReference type="ARBA" id="ARBA00023008"/>
    </source>
</evidence>
<evidence type="ECO:0000313" key="14">
    <source>
        <dbReference type="EMBL" id="KAF5372536.1"/>
    </source>
</evidence>
<dbReference type="Gene3D" id="1.10.1280.10">
    <property type="entry name" value="Di-copper center containing domain from catechol oxidase"/>
    <property type="match status" value="1"/>
</dbReference>
<evidence type="ECO:0000256" key="9">
    <source>
        <dbReference type="ARBA" id="ARBA00048233"/>
    </source>
</evidence>
<evidence type="ECO:0000256" key="11">
    <source>
        <dbReference type="SAM" id="MobiDB-lite"/>
    </source>
</evidence>
<dbReference type="EMBL" id="JAACJM010000005">
    <property type="protein sequence ID" value="KAF5372536.1"/>
    <property type="molecule type" value="Genomic_DNA"/>
</dbReference>
<feature type="compositionally biased region" description="Basic and acidic residues" evidence="11">
    <location>
        <begin position="450"/>
        <end position="459"/>
    </location>
</feature>
<keyword evidence="7" id="KW-0503">Monooxygenase</keyword>
<dbReference type="PIRSF" id="PIRSF000340">
    <property type="entry name" value="MPO_fungal"/>
    <property type="match status" value="1"/>
</dbReference>
<feature type="region of interest" description="Disordered" evidence="11">
    <location>
        <begin position="439"/>
        <end position="459"/>
    </location>
</feature>
<dbReference type="SUPFAM" id="SSF48056">
    <property type="entry name" value="Di-copper centre-containing domain"/>
    <property type="match status" value="1"/>
</dbReference>
<dbReference type="Pfam" id="PF18132">
    <property type="entry name" value="Tyrosinase_C"/>
    <property type="match status" value="1"/>
</dbReference>
<evidence type="ECO:0000256" key="5">
    <source>
        <dbReference type="ARBA" id="ARBA00023002"/>
    </source>
</evidence>
<dbReference type="PRINTS" id="PR00092">
    <property type="entry name" value="TYROSINASE"/>
</dbReference>
<keyword evidence="15" id="KW-1185">Reference proteome</keyword>
<feature type="domain" description="Tyrosinase copper-binding" evidence="13">
    <location>
        <begin position="286"/>
        <end position="297"/>
    </location>
</feature>
<reference evidence="14 15" key="1">
    <citation type="journal article" date="2020" name="ISME J.">
        <title>Uncovering the hidden diversity of litter-decomposition mechanisms in mushroom-forming fungi.</title>
        <authorList>
            <person name="Floudas D."/>
            <person name="Bentzer J."/>
            <person name="Ahren D."/>
            <person name="Johansson T."/>
            <person name="Persson P."/>
            <person name="Tunlid A."/>
        </authorList>
    </citation>
    <scope>NUCLEOTIDE SEQUENCE [LARGE SCALE GENOMIC DNA]</scope>
    <source>
        <strain evidence="14 15">CBS 291.85</strain>
    </source>
</reference>
<comment type="cofactor">
    <cofactor evidence="1">
        <name>Cu(2+)</name>
        <dbReference type="ChEBI" id="CHEBI:29036"/>
    </cofactor>
</comment>
<dbReference type="InterPro" id="IPR041640">
    <property type="entry name" value="Tyrosinase_C"/>
</dbReference>
<keyword evidence="6" id="KW-0186">Copper</keyword>
<evidence type="ECO:0000256" key="8">
    <source>
        <dbReference type="ARBA" id="ARBA00023101"/>
    </source>
</evidence>
<evidence type="ECO:0000256" key="2">
    <source>
        <dbReference type="ARBA" id="ARBA00009928"/>
    </source>
</evidence>
<keyword evidence="5" id="KW-0560">Oxidoreductase</keyword>
<evidence type="ECO:0000256" key="3">
    <source>
        <dbReference type="ARBA" id="ARBA00011906"/>
    </source>
</evidence>
<dbReference type="AlphaFoldDB" id="A0A8H5GWW4"/>
<dbReference type="InterPro" id="IPR016216">
    <property type="entry name" value="Monophenol_mOase_fun"/>
</dbReference>
<name>A0A8H5GWW4_9AGAR</name>